<keyword evidence="2" id="KW-0012">Acyltransferase</keyword>
<dbReference type="EMBL" id="OVEO01000006">
    <property type="protein sequence ID" value="SPQ96714.1"/>
    <property type="molecule type" value="Genomic_DNA"/>
</dbReference>
<keyword evidence="6" id="KW-1185">Reference proteome</keyword>
<dbReference type="AlphaFoldDB" id="A0A0G4IGY7"/>
<organism evidence="4 6">
    <name type="scientific">Plasmodiophora brassicae</name>
    <name type="common">Clubroot disease agent</name>
    <dbReference type="NCBI Taxonomy" id="37360"/>
    <lineage>
        <taxon>Eukaryota</taxon>
        <taxon>Sar</taxon>
        <taxon>Rhizaria</taxon>
        <taxon>Endomyxa</taxon>
        <taxon>Phytomyxea</taxon>
        <taxon>Plasmodiophorida</taxon>
        <taxon>Plasmodiophoridae</taxon>
        <taxon>Plasmodiophora</taxon>
    </lineage>
</organism>
<dbReference type="PANTHER" id="PTHR43072">
    <property type="entry name" value="N-ACETYLTRANSFERASE"/>
    <property type="match status" value="1"/>
</dbReference>
<evidence type="ECO:0000259" key="3">
    <source>
        <dbReference type="PROSITE" id="PS51186"/>
    </source>
</evidence>
<feature type="domain" description="N-acetyltransferase" evidence="3">
    <location>
        <begin position="6"/>
        <end position="164"/>
    </location>
</feature>
<protein>
    <recommendedName>
        <fullName evidence="3">N-acetyltransferase domain-containing protein</fullName>
    </recommendedName>
</protein>
<dbReference type="OMA" id="RTAYDWT"/>
<dbReference type="SUPFAM" id="SSF55729">
    <property type="entry name" value="Acyl-CoA N-acyltransferases (Nat)"/>
    <property type="match status" value="1"/>
</dbReference>
<keyword evidence="1" id="KW-0808">Transferase</keyword>
<name>A0A0G4IGY7_PLABS</name>
<dbReference type="GO" id="GO:0016747">
    <property type="term" value="F:acyltransferase activity, transferring groups other than amino-acyl groups"/>
    <property type="evidence" value="ECO:0007669"/>
    <property type="project" value="InterPro"/>
</dbReference>
<geneLocation type="mitochondrion" evidence="5"/>
<dbReference type="EMBL" id="CDSF01000001">
    <property type="protein sequence ID" value="CEO94365.1"/>
    <property type="molecule type" value="Genomic_DNA"/>
</dbReference>
<gene>
    <name evidence="4" type="ORF">PBRA_000150</name>
    <name evidence="5" type="ORF">PLBR_LOCUS3929</name>
</gene>
<keyword evidence="5" id="KW-0496">Mitochondrion</keyword>
<dbReference type="Proteomes" id="UP000039324">
    <property type="component" value="Unassembled WGS sequence"/>
</dbReference>
<dbReference type="InterPro" id="IPR016181">
    <property type="entry name" value="Acyl_CoA_acyltransferase"/>
</dbReference>
<dbReference type="InterPro" id="IPR000182">
    <property type="entry name" value="GNAT_dom"/>
</dbReference>
<sequence length="184" mass="20289">MSRGPFVIRPATPADADGIAAVYAPFVESTHVTFEETAPSPAVIAERMGRLATPWYVAVDSDDSDAIVGYAYAAPYRPRPSYRWTIECSIYISERAQRQGLGRRFYERLLPVLAKLGYKTVTATTALPNPGSVALHESVGFQRCGLLPNAGYKLGRWCARLFLAKVIGDYCERPEEPTAWDGRA</sequence>
<reference evidence="5 7" key="2">
    <citation type="submission" date="2018-03" db="EMBL/GenBank/DDBJ databases">
        <authorList>
            <person name="Fogelqvist J."/>
        </authorList>
    </citation>
    <scope>NUCLEOTIDE SEQUENCE [LARGE SCALE GENOMIC DNA]</scope>
</reference>
<accession>A0A0G4IGY7</accession>
<dbReference type="Proteomes" id="UP000290189">
    <property type="component" value="Unassembled WGS sequence"/>
</dbReference>
<evidence type="ECO:0000313" key="5">
    <source>
        <dbReference type="EMBL" id="SPQ96714.1"/>
    </source>
</evidence>
<evidence type="ECO:0000256" key="1">
    <source>
        <dbReference type="ARBA" id="ARBA00022679"/>
    </source>
</evidence>
<proteinExistence type="predicted"/>
<dbReference type="OrthoDB" id="2129362at2759"/>
<dbReference type="CDD" id="cd04301">
    <property type="entry name" value="NAT_SF"/>
    <property type="match status" value="1"/>
</dbReference>
<reference evidence="4 6" key="1">
    <citation type="submission" date="2015-02" db="EMBL/GenBank/DDBJ databases">
        <authorList>
            <person name="Chooi Y.-H."/>
        </authorList>
    </citation>
    <scope>NUCLEOTIDE SEQUENCE [LARGE SCALE GENOMIC DNA]</scope>
    <source>
        <strain evidence="4">E3</strain>
    </source>
</reference>
<dbReference type="Gene3D" id="3.40.630.30">
    <property type="match status" value="1"/>
</dbReference>
<dbReference type="STRING" id="37360.A0A0G4IGY7"/>
<dbReference type="Pfam" id="PF13420">
    <property type="entry name" value="Acetyltransf_4"/>
    <property type="match status" value="1"/>
</dbReference>
<dbReference type="PANTHER" id="PTHR43072:SF23">
    <property type="entry name" value="UPF0039 PROTEIN C11D3.02C"/>
    <property type="match status" value="1"/>
</dbReference>
<evidence type="ECO:0000256" key="2">
    <source>
        <dbReference type="ARBA" id="ARBA00023315"/>
    </source>
</evidence>
<evidence type="ECO:0000313" key="7">
    <source>
        <dbReference type="Proteomes" id="UP000290189"/>
    </source>
</evidence>
<evidence type="ECO:0000313" key="4">
    <source>
        <dbReference type="EMBL" id="CEO94365.1"/>
    </source>
</evidence>
<dbReference type="PROSITE" id="PS51186">
    <property type="entry name" value="GNAT"/>
    <property type="match status" value="1"/>
</dbReference>
<evidence type="ECO:0000313" key="6">
    <source>
        <dbReference type="Proteomes" id="UP000039324"/>
    </source>
</evidence>